<dbReference type="EMBL" id="AP019846">
    <property type="protein sequence ID" value="BBM60047.1"/>
    <property type="molecule type" value="Genomic_DNA"/>
</dbReference>
<evidence type="ECO:0000256" key="1">
    <source>
        <dbReference type="SAM" id="Phobius"/>
    </source>
</evidence>
<dbReference type="RefSeq" id="WP_269472153.1">
    <property type="nucleotide sequence ID" value="NZ_AP019846.1"/>
</dbReference>
<dbReference type="KEGG" id="lhg:JMUB5056_1641"/>
<keyword evidence="1" id="KW-1133">Transmembrane helix</keyword>
<accession>A0A510L8S9</accession>
<feature type="transmembrane region" description="Helical" evidence="1">
    <location>
        <begin position="6"/>
        <end position="28"/>
    </location>
</feature>
<dbReference type="AlphaFoldDB" id="A0A510L8S9"/>
<evidence type="ECO:0000313" key="3">
    <source>
        <dbReference type="Proteomes" id="UP000321561"/>
    </source>
</evidence>
<dbReference type="Proteomes" id="UP000321561">
    <property type="component" value="Chromosome"/>
</dbReference>
<evidence type="ECO:0000313" key="2">
    <source>
        <dbReference type="EMBL" id="BBM60047.1"/>
    </source>
</evidence>
<gene>
    <name evidence="2" type="ORF">JMUB5056_1641</name>
</gene>
<sequence length="108" mass="12605">MDKFGMLIIEAVLVIFVSVYSILTWYFFGRDPKRKAVVPEFNVPDNISAMFIAYINGERDSIRILKIGILSLLSKNYISVIKDKKGKIKKFILNNKNKKFRIKKDKFI</sequence>
<proteinExistence type="predicted"/>
<keyword evidence="1" id="KW-0812">Transmembrane</keyword>
<keyword evidence="1" id="KW-0472">Membrane</keyword>
<organism evidence="2 3">
    <name type="scientific">Leptotrichia hongkongensis</name>
    <dbReference type="NCBI Taxonomy" id="554406"/>
    <lineage>
        <taxon>Bacteria</taxon>
        <taxon>Fusobacteriati</taxon>
        <taxon>Fusobacteriota</taxon>
        <taxon>Fusobacteriia</taxon>
        <taxon>Fusobacteriales</taxon>
        <taxon>Leptotrichiaceae</taxon>
        <taxon>Leptotrichia</taxon>
    </lineage>
</organism>
<name>A0A510L8S9_9FUSO</name>
<reference evidence="2 3" key="1">
    <citation type="submission" date="2019-07" db="EMBL/GenBank/DDBJ databases">
        <title>Complete Genome Sequence of Leptotrichia hongkongensis Strain JMUB5056.</title>
        <authorList>
            <person name="Watanabe S."/>
            <person name="Cui L."/>
        </authorList>
    </citation>
    <scope>NUCLEOTIDE SEQUENCE [LARGE SCALE GENOMIC DNA]</scope>
    <source>
        <strain evidence="2 3">JMUB5056</strain>
    </source>
</reference>
<protein>
    <submittedName>
        <fullName evidence="2">Uncharacterized protein</fullName>
    </submittedName>
</protein>